<feature type="compositionally biased region" description="Low complexity" evidence="6">
    <location>
        <begin position="20"/>
        <end position="29"/>
    </location>
</feature>
<evidence type="ECO:0000256" key="1">
    <source>
        <dbReference type="ARBA" id="ARBA00010963"/>
    </source>
</evidence>
<gene>
    <name evidence="7" type="primary">BORA</name>
    <name evidence="7" type="ORF">T10_9129</name>
</gene>
<keyword evidence="4" id="KW-0498">Mitosis</keyword>
<reference evidence="7 8" key="1">
    <citation type="submission" date="2015-01" db="EMBL/GenBank/DDBJ databases">
        <title>Evolution of Trichinella species and genotypes.</title>
        <authorList>
            <person name="Korhonen P.K."/>
            <person name="Edoardo P."/>
            <person name="Giuseppe L.R."/>
            <person name="Gasser R.B."/>
        </authorList>
    </citation>
    <scope>NUCLEOTIDE SEQUENCE [LARGE SCALE GENOMIC DNA]</scope>
    <source>
        <strain evidence="7">ISS1980</strain>
    </source>
</reference>
<protein>
    <recommendedName>
        <fullName evidence="2">Protein aurora borealis</fullName>
    </recommendedName>
</protein>
<accession>A0A0V1N8F1</accession>
<dbReference type="GO" id="GO:0019901">
    <property type="term" value="F:protein kinase binding"/>
    <property type="evidence" value="ECO:0007669"/>
    <property type="project" value="TreeGrafter"/>
</dbReference>
<sequence>MRQLCRYQIMNPSTPCRAESSSSASSSASPNATSGRERFSQRYKDFIKRGLSPLVDTDSQRPEMLSRYRGRQLISIMENQSNEFQSDSEITPKREIVQVKQTTQPRSSRIFTSTIGPYYISTPLAKNDNKRDIGSSTPRSRHRIINPFDENLLESLSQPTFSPNVFNKIVSPSENESRASFRWSIDQLALLQPAEIDEEQQATSSDKDSDMESKIQATIDHFFSQGLIAPSPALLQEGAAATINQQNQTSSLLLRSGVRSVPCQTLLTFPSGFDINTFFADSVFWYNDSEQSSKDKSTFNISSLRRQLFPSPPENVENETQIEAVQPSSPKIVDLLYDSQLDEELDAPFVLPPDSGGSFKRSSWPSSDRTIPNDFSPVVHRPSDEEKDSHSSEQETALITTLQDESAFGLSSLRIKSQSNLQMELNERQLNDESMHTQCSSRDCGDGFDLHNLHRQSSTMEQDGQRLTGLWVGSSVPKVYVSRPLITNNSTTTSTTMVTDSGFSSANFTSSSSSANHTLARSKPLTSDLDEITWLPSCASTPHRNTQQ</sequence>
<evidence type="ECO:0000313" key="8">
    <source>
        <dbReference type="Proteomes" id="UP000054843"/>
    </source>
</evidence>
<dbReference type="InterPro" id="IPR023252">
    <property type="entry name" value="Aurora_borealis_protein"/>
</dbReference>
<dbReference type="PANTHER" id="PTHR14728">
    <property type="entry name" value="PROTEIN AURORA BOREALIS"/>
    <property type="match status" value="1"/>
</dbReference>
<dbReference type="GO" id="GO:0005634">
    <property type="term" value="C:nucleus"/>
    <property type="evidence" value="ECO:0007669"/>
    <property type="project" value="TreeGrafter"/>
</dbReference>
<dbReference type="EMBL" id="JYDO01000003">
    <property type="protein sequence ID" value="KRZ80305.1"/>
    <property type="molecule type" value="Genomic_DNA"/>
</dbReference>
<dbReference type="OrthoDB" id="10020858at2759"/>
<dbReference type="STRING" id="268474.A0A0V1N8F1"/>
<dbReference type="GO" id="GO:0051301">
    <property type="term" value="P:cell division"/>
    <property type="evidence" value="ECO:0007669"/>
    <property type="project" value="UniProtKB-KW"/>
</dbReference>
<keyword evidence="5" id="KW-0131">Cell cycle</keyword>
<evidence type="ECO:0000256" key="2">
    <source>
        <dbReference type="ARBA" id="ARBA00020055"/>
    </source>
</evidence>
<feature type="region of interest" description="Disordered" evidence="6">
    <location>
        <begin position="13"/>
        <end position="38"/>
    </location>
</feature>
<dbReference type="AlphaFoldDB" id="A0A0V1N8F1"/>
<keyword evidence="8" id="KW-1185">Reference proteome</keyword>
<feature type="compositionally biased region" description="Polar residues" evidence="6">
    <location>
        <begin position="360"/>
        <end position="370"/>
    </location>
</feature>
<comment type="similarity">
    <text evidence="1">Belongs to the BORA family.</text>
</comment>
<comment type="caution">
    <text evidence="7">The sequence shown here is derived from an EMBL/GenBank/DDBJ whole genome shotgun (WGS) entry which is preliminary data.</text>
</comment>
<evidence type="ECO:0000256" key="4">
    <source>
        <dbReference type="ARBA" id="ARBA00022776"/>
    </source>
</evidence>
<evidence type="ECO:0000256" key="6">
    <source>
        <dbReference type="SAM" id="MobiDB-lite"/>
    </source>
</evidence>
<dbReference type="Pfam" id="PF15280">
    <property type="entry name" value="BORA_N"/>
    <property type="match status" value="1"/>
</dbReference>
<evidence type="ECO:0000256" key="5">
    <source>
        <dbReference type="ARBA" id="ARBA00023306"/>
    </source>
</evidence>
<evidence type="ECO:0000313" key="7">
    <source>
        <dbReference type="EMBL" id="KRZ80305.1"/>
    </source>
</evidence>
<feature type="region of interest" description="Disordered" evidence="6">
    <location>
        <begin position="347"/>
        <end position="395"/>
    </location>
</feature>
<dbReference type="GO" id="GO:0005737">
    <property type="term" value="C:cytoplasm"/>
    <property type="evidence" value="ECO:0007669"/>
    <property type="project" value="TreeGrafter"/>
</dbReference>
<organism evidence="7 8">
    <name type="scientific">Trichinella papuae</name>
    <dbReference type="NCBI Taxonomy" id="268474"/>
    <lineage>
        <taxon>Eukaryota</taxon>
        <taxon>Metazoa</taxon>
        <taxon>Ecdysozoa</taxon>
        <taxon>Nematoda</taxon>
        <taxon>Enoplea</taxon>
        <taxon>Dorylaimia</taxon>
        <taxon>Trichinellida</taxon>
        <taxon>Trichinellidae</taxon>
        <taxon>Trichinella</taxon>
    </lineage>
</organism>
<keyword evidence="3" id="KW-0132">Cell division</keyword>
<evidence type="ECO:0000256" key="3">
    <source>
        <dbReference type="ARBA" id="ARBA00022618"/>
    </source>
</evidence>
<name>A0A0V1N8F1_9BILA</name>
<dbReference type="PANTHER" id="PTHR14728:SF2">
    <property type="entry name" value="PROTEIN AURORA BOREALIS"/>
    <property type="match status" value="1"/>
</dbReference>
<dbReference type="PRINTS" id="PR02038">
    <property type="entry name" value="AURORABORA"/>
</dbReference>
<dbReference type="GO" id="GO:0007088">
    <property type="term" value="P:regulation of mitotic nuclear division"/>
    <property type="evidence" value="ECO:0007669"/>
    <property type="project" value="TreeGrafter"/>
</dbReference>
<feature type="compositionally biased region" description="Basic and acidic residues" evidence="6">
    <location>
        <begin position="381"/>
        <end position="393"/>
    </location>
</feature>
<dbReference type="Proteomes" id="UP000054843">
    <property type="component" value="Unassembled WGS sequence"/>
</dbReference>
<dbReference type="GO" id="GO:0060236">
    <property type="term" value="P:regulation of mitotic spindle organization"/>
    <property type="evidence" value="ECO:0007669"/>
    <property type="project" value="TreeGrafter"/>
</dbReference>
<proteinExistence type="inferred from homology"/>